<dbReference type="Proteomes" id="UP000095283">
    <property type="component" value="Unplaced"/>
</dbReference>
<name>A0A1I7W9M7_HETBA</name>
<evidence type="ECO:0000256" key="1">
    <source>
        <dbReference type="SAM" id="SignalP"/>
    </source>
</evidence>
<reference evidence="3" key="1">
    <citation type="submission" date="2016-11" db="UniProtKB">
        <authorList>
            <consortium name="WormBaseParasite"/>
        </authorList>
    </citation>
    <scope>IDENTIFICATION</scope>
</reference>
<sequence>MSRVSFLLSYAIAVLTITLTATEGNNAKLLTFDVYLDCVNHFCPPGTFCDERIGPCKKDPCRPILVCLPDKFNGCSRHSCPSGEICVERTRPCISRSCKKIPSCTKPGTCDALVCPPSQKCILSPTPTCVKHIPTTGNIIGKATLVRDE</sequence>
<organism evidence="2 3">
    <name type="scientific">Heterorhabditis bacteriophora</name>
    <name type="common">Entomopathogenic nematode worm</name>
    <dbReference type="NCBI Taxonomy" id="37862"/>
    <lineage>
        <taxon>Eukaryota</taxon>
        <taxon>Metazoa</taxon>
        <taxon>Ecdysozoa</taxon>
        <taxon>Nematoda</taxon>
        <taxon>Chromadorea</taxon>
        <taxon>Rhabditida</taxon>
        <taxon>Rhabditina</taxon>
        <taxon>Rhabditomorpha</taxon>
        <taxon>Strongyloidea</taxon>
        <taxon>Heterorhabditidae</taxon>
        <taxon>Heterorhabditis</taxon>
    </lineage>
</organism>
<feature type="signal peptide" evidence="1">
    <location>
        <begin position="1"/>
        <end position="22"/>
    </location>
</feature>
<dbReference type="WBParaSite" id="Hba_01358">
    <property type="protein sequence ID" value="Hba_01358"/>
    <property type="gene ID" value="Hba_01358"/>
</dbReference>
<proteinExistence type="predicted"/>
<keyword evidence="2" id="KW-1185">Reference proteome</keyword>
<keyword evidence="1" id="KW-0732">Signal</keyword>
<feature type="chain" id="PRO_5009310543" evidence="1">
    <location>
        <begin position="23"/>
        <end position="149"/>
    </location>
</feature>
<dbReference type="AlphaFoldDB" id="A0A1I7W9M7"/>
<accession>A0A1I7W9M7</accession>
<protein>
    <submittedName>
        <fullName evidence="3">TIL domain-containing protein</fullName>
    </submittedName>
</protein>
<evidence type="ECO:0000313" key="3">
    <source>
        <dbReference type="WBParaSite" id="Hba_01358"/>
    </source>
</evidence>
<evidence type="ECO:0000313" key="2">
    <source>
        <dbReference type="Proteomes" id="UP000095283"/>
    </source>
</evidence>